<accession>A0A8K1GDH9</accession>
<comment type="caution">
    <text evidence="1">The sequence shown here is derived from an EMBL/GenBank/DDBJ whole genome shotgun (WGS) entry which is preliminary data.</text>
</comment>
<sequence>VSAGTRFIRYTMAIIKVLGKSTSRAPKGLVFWPVLFNILIDDVDEGIKCTSSKFTDNSTSRAPKGLVFWPVLFNILIDDVDEGIKCTSSKFTDNKVGAQYSKFRCKEILQNQYQMASQKMNIDSRNINSLESHMLLVQELDLMILVACGSLPTQDIL</sequence>
<evidence type="ECO:0008006" key="3">
    <source>
        <dbReference type="Google" id="ProtNLM"/>
    </source>
</evidence>
<dbReference type="OrthoDB" id="411173at2759"/>
<protein>
    <recommendedName>
        <fullName evidence="3">Reverse transcriptase domain-containing protein</fullName>
    </recommendedName>
</protein>
<name>A0A8K1GDH9_9PASS</name>
<dbReference type="Proteomes" id="UP000796761">
    <property type="component" value="Unassembled WGS sequence"/>
</dbReference>
<feature type="non-terminal residue" evidence="1">
    <location>
        <position position="1"/>
    </location>
</feature>
<evidence type="ECO:0000313" key="1">
    <source>
        <dbReference type="EMBL" id="TRZ15775.1"/>
    </source>
</evidence>
<gene>
    <name evidence="1" type="ORF">HGM15179_011357</name>
</gene>
<dbReference type="AlphaFoldDB" id="A0A8K1GDH9"/>
<keyword evidence="2" id="KW-1185">Reference proteome</keyword>
<proteinExistence type="predicted"/>
<organism evidence="1 2">
    <name type="scientific">Zosterops borbonicus</name>
    <dbReference type="NCBI Taxonomy" id="364589"/>
    <lineage>
        <taxon>Eukaryota</taxon>
        <taxon>Metazoa</taxon>
        <taxon>Chordata</taxon>
        <taxon>Craniata</taxon>
        <taxon>Vertebrata</taxon>
        <taxon>Euteleostomi</taxon>
        <taxon>Archelosauria</taxon>
        <taxon>Archosauria</taxon>
        <taxon>Dinosauria</taxon>
        <taxon>Saurischia</taxon>
        <taxon>Theropoda</taxon>
        <taxon>Coelurosauria</taxon>
        <taxon>Aves</taxon>
        <taxon>Neognathae</taxon>
        <taxon>Neoaves</taxon>
        <taxon>Telluraves</taxon>
        <taxon>Australaves</taxon>
        <taxon>Passeriformes</taxon>
        <taxon>Sylvioidea</taxon>
        <taxon>Zosteropidae</taxon>
        <taxon>Zosterops</taxon>
    </lineage>
</organism>
<dbReference type="EMBL" id="SWJQ01000353">
    <property type="protein sequence ID" value="TRZ15775.1"/>
    <property type="molecule type" value="Genomic_DNA"/>
</dbReference>
<evidence type="ECO:0000313" key="2">
    <source>
        <dbReference type="Proteomes" id="UP000796761"/>
    </source>
</evidence>
<reference evidence="1" key="1">
    <citation type="submission" date="2019-04" db="EMBL/GenBank/DDBJ databases">
        <title>Genome assembly of Zosterops borbonicus 15179.</title>
        <authorList>
            <person name="Leroy T."/>
            <person name="Anselmetti Y."/>
            <person name="Tilak M.-K."/>
            <person name="Nabholz B."/>
        </authorList>
    </citation>
    <scope>NUCLEOTIDE SEQUENCE</scope>
    <source>
        <strain evidence="1">HGM_15179</strain>
        <tissue evidence="1">Muscle</tissue>
    </source>
</reference>